<reference evidence="7" key="1">
    <citation type="submission" date="2024-03" db="EMBL/GenBank/DDBJ databases">
        <title>Complete genome sequence of Mycoplasma felifaucium Z921 isolated from the trachea of a cheetah.</title>
        <authorList>
            <person name="Spergser J."/>
        </authorList>
    </citation>
    <scope>NUCLEOTIDE SEQUENCE [LARGE SCALE GENOMIC DNA]</scope>
    <source>
        <strain evidence="7">Z921</strain>
    </source>
</reference>
<dbReference type="EMBL" id="CP148067">
    <property type="protein sequence ID" value="WXL29026.1"/>
    <property type="molecule type" value="Genomic_DNA"/>
</dbReference>
<evidence type="ECO:0000256" key="2">
    <source>
        <dbReference type="ARBA" id="ARBA00022552"/>
    </source>
</evidence>
<proteinExistence type="inferred from homology"/>
<protein>
    <recommendedName>
        <fullName evidence="6">Ribosomal RNA small subunit methyltransferase G</fullName>
        <ecNumber evidence="6">2.1.1.-</ecNumber>
    </recommendedName>
    <alternativeName>
        <fullName evidence="6">16S rRNA 7-methylguanosine methyltransferase</fullName>
        <shortName evidence="6">16S rRNA m7G methyltransferase</shortName>
    </alternativeName>
</protein>
<feature type="binding site" evidence="6">
    <location>
        <position position="83"/>
    </location>
    <ligand>
        <name>S-adenosyl-L-methionine</name>
        <dbReference type="ChEBI" id="CHEBI:59789"/>
    </ligand>
</feature>
<evidence type="ECO:0000313" key="8">
    <source>
        <dbReference type="Proteomes" id="UP001477443"/>
    </source>
</evidence>
<evidence type="ECO:0000256" key="4">
    <source>
        <dbReference type="ARBA" id="ARBA00022679"/>
    </source>
</evidence>
<comment type="similarity">
    <text evidence="6">Belongs to the methyltransferase superfamily. RNA methyltransferase RsmG family.</text>
</comment>
<keyword evidence="4 6" id="KW-0808">Transferase</keyword>
<keyword evidence="2 6" id="KW-0698">rRNA processing</keyword>
<dbReference type="InterPro" id="IPR003682">
    <property type="entry name" value="rRNA_ssu_MeTfrase_G"/>
</dbReference>
<sequence length="232" mass="27066">MIQNNQIELILEKYKDQIPKLKQYAQMIYEQNQLMNITGFRSEKEIFEQGVLCSLLAFEEASIFQNLSFNNKEILDIGAGAGFPSVPLLIALNNKFHLTIIESITKRCEFLIKVKEMFHLNITIINDRAENVKNANEKFDIITARALATSTIIYLVSNHMLKRKGLWILPKGKNYQIEVDEFKDKFTLEEKFITSHSYFDQIQNDNSALIIISKEKPTPRGWPWNWSKIKNY</sequence>
<dbReference type="Gene3D" id="3.40.50.150">
    <property type="entry name" value="Vaccinia Virus protein VP39"/>
    <property type="match status" value="1"/>
</dbReference>
<dbReference type="HAMAP" id="MF_00074">
    <property type="entry name" value="16SrRNA_methyltr_G"/>
    <property type="match status" value="1"/>
</dbReference>
<feature type="binding site" evidence="6">
    <location>
        <position position="145"/>
    </location>
    <ligand>
        <name>S-adenosyl-L-methionine</name>
        <dbReference type="ChEBI" id="CHEBI:59789"/>
    </ligand>
</feature>
<accession>A0ABZ2RPR5</accession>
<dbReference type="RefSeq" id="WP_338822616.1">
    <property type="nucleotide sequence ID" value="NZ_CP148067.1"/>
</dbReference>
<dbReference type="PANTHER" id="PTHR31760">
    <property type="entry name" value="S-ADENOSYL-L-METHIONINE-DEPENDENT METHYLTRANSFERASES SUPERFAMILY PROTEIN"/>
    <property type="match status" value="1"/>
</dbReference>
<dbReference type="Pfam" id="PF02527">
    <property type="entry name" value="GidB"/>
    <property type="match status" value="1"/>
</dbReference>
<comment type="caution">
    <text evidence="6">Lacks conserved residue(s) required for the propagation of feature annotation.</text>
</comment>
<dbReference type="Proteomes" id="UP001477443">
    <property type="component" value="Chromosome"/>
</dbReference>
<dbReference type="NCBIfam" id="TIGR00138">
    <property type="entry name" value="rsmG_gidB"/>
    <property type="match status" value="1"/>
</dbReference>
<keyword evidence="8" id="KW-1185">Reference proteome</keyword>
<dbReference type="InterPro" id="IPR029063">
    <property type="entry name" value="SAM-dependent_MTases_sf"/>
</dbReference>
<dbReference type="GO" id="GO:0008168">
    <property type="term" value="F:methyltransferase activity"/>
    <property type="evidence" value="ECO:0007669"/>
    <property type="project" value="UniProtKB-KW"/>
</dbReference>
<comment type="function">
    <text evidence="6">Specifically methylates the N7 position of a guanine in 16S rRNA.</text>
</comment>
<name>A0ABZ2RPR5_9BACT</name>
<comment type="subcellular location">
    <subcellularLocation>
        <location evidence="6">Cytoplasm</location>
    </subcellularLocation>
</comment>
<keyword evidence="5 6" id="KW-0949">S-adenosyl-L-methionine</keyword>
<gene>
    <name evidence="6 7" type="primary">rsmG</name>
    <name evidence="7" type="ORF">WG617_03350</name>
</gene>
<keyword evidence="1 6" id="KW-0963">Cytoplasm</keyword>
<evidence type="ECO:0000256" key="1">
    <source>
        <dbReference type="ARBA" id="ARBA00022490"/>
    </source>
</evidence>
<evidence type="ECO:0000256" key="5">
    <source>
        <dbReference type="ARBA" id="ARBA00022691"/>
    </source>
</evidence>
<organism evidence="7 8">
    <name type="scientific">Mycoplasmopsis felifaucium</name>
    <dbReference type="NCBI Taxonomy" id="35768"/>
    <lineage>
        <taxon>Bacteria</taxon>
        <taxon>Bacillati</taxon>
        <taxon>Mycoplasmatota</taxon>
        <taxon>Mycoplasmoidales</taxon>
        <taxon>Metamycoplasmataceae</taxon>
        <taxon>Mycoplasmopsis</taxon>
    </lineage>
</organism>
<dbReference type="EC" id="2.1.1.-" evidence="6"/>
<dbReference type="GO" id="GO:0032259">
    <property type="term" value="P:methylation"/>
    <property type="evidence" value="ECO:0007669"/>
    <property type="project" value="UniProtKB-KW"/>
</dbReference>
<dbReference type="PANTHER" id="PTHR31760:SF0">
    <property type="entry name" value="S-ADENOSYL-L-METHIONINE-DEPENDENT METHYLTRANSFERASES SUPERFAMILY PROTEIN"/>
    <property type="match status" value="1"/>
</dbReference>
<dbReference type="CDD" id="cd02440">
    <property type="entry name" value="AdoMet_MTases"/>
    <property type="match status" value="1"/>
</dbReference>
<evidence type="ECO:0000256" key="6">
    <source>
        <dbReference type="HAMAP-Rule" id="MF_00074"/>
    </source>
</evidence>
<keyword evidence="3 6" id="KW-0489">Methyltransferase</keyword>
<evidence type="ECO:0000313" key="7">
    <source>
        <dbReference type="EMBL" id="WXL29026.1"/>
    </source>
</evidence>
<feature type="binding site" evidence="6">
    <location>
        <position position="78"/>
    </location>
    <ligand>
        <name>S-adenosyl-L-methionine</name>
        <dbReference type="ChEBI" id="CHEBI:59789"/>
    </ligand>
</feature>
<feature type="binding site" evidence="6">
    <location>
        <begin position="129"/>
        <end position="130"/>
    </location>
    <ligand>
        <name>S-adenosyl-L-methionine</name>
        <dbReference type="ChEBI" id="CHEBI:59789"/>
    </ligand>
</feature>
<dbReference type="PIRSF" id="PIRSF003078">
    <property type="entry name" value="GidB"/>
    <property type="match status" value="1"/>
</dbReference>
<evidence type="ECO:0000256" key="3">
    <source>
        <dbReference type="ARBA" id="ARBA00022603"/>
    </source>
</evidence>
<dbReference type="SUPFAM" id="SSF53335">
    <property type="entry name" value="S-adenosyl-L-methionine-dependent methyltransferases"/>
    <property type="match status" value="1"/>
</dbReference>